<keyword evidence="4" id="KW-1185">Reference proteome</keyword>
<feature type="domain" description="DNA primase/polymerase bifunctional N-terminal" evidence="2">
    <location>
        <begin position="37"/>
        <end position="206"/>
    </location>
</feature>
<feature type="compositionally biased region" description="Basic and acidic residues" evidence="1">
    <location>
        <begin position="346"/>
        <end position="362"/>
    </location>
</feature>
<evidence type="ECO:0000256" key="1">
    <source>
        <dbReference type="SAM" id="MobiDB-lite"/>
    </source>
</evidence>
<name>A0A2T5BNR2_9RHOB</name>
<protein>
    <submittedName>
        <fullName evidence="3">Primase-like protein</fullName>
    </submittedName>
</protein>
<feature type="region of interest" description="Disordered" evidence="1">
    <location>
        <begin position="1"/>
        <end position="32"/>
    </location>
</feature>
<dbReference type="AlphaFoldDB" id="A0A2T5BNR2"/>
<reference evidence="3 4" key="1">
    <citation type="submission" date="2018-04" db="EMBL/GenBank/DDBJ databases">
        <title>Genomic Encyclopedia of Archaeal and Bacterial Type Strains, Phase II (KMG-II): from individual species to whole genera.</title>
        <authorList>
            <person name="Goeker M."/>
        </authorList>
    </citation>
    <scope>NUCLEOTIDE SEQUENCE [LARGE SCALE GENOMIC DNA]</scope>
    <source>
        <strain evidence="3 4">DSM 18064</strain>
    </source>
</reference>
<evidence type="ECO:0000313" key="4">
    <source>
        <dbReference type="Proteomes" id="UP000243859"/>
    </source>
</evidence>
<dbReference type="EMBL" id="QAAA01000029">
    <property type="protein sequence ID" value="PTN00598.1"/>
    <property type="molecule type" value="Genomic_DNA"/>
</dbReference>
<evidence type="ECO:0000259" key="2">
    <source>
        <dbReference type="SMART" id="SM00943"/>
    </source>
</evidence>
<dbReference type="Pfam" id="PF08707">
    <property type="entry name" value="PriCT_2"/>
    <property type="match status" value="1"/>
</dbReference>
<comment type="caution">
    <text evidence="3">The sequence shown here is derived from an EMBL/GenBank/DDBJ whole genome shotgun (WGS) entry which is preliminary data.</text>
</comment>
<dbReference type="InterPro" id="IPR015330">
    <property type="entry name" value="DNA_primase/pol_bifunc_N"/>
</dbReference>
<evidence type="ECO:0000313" key="3">
    <source>
        <dbReference type="EMBL" id="PTN00598.1"/>
    </source>
</evidence>
<accession>A0A2T5BNR2</accession>
<organism evidence="3 4">
    <name type="scientific">Rhodovulum imhoffii</name>
    <dbReference type="NCBI Taxonomy" id="365340"/>
    <lineage>
        <taxon>Bacteria</taxon>
        <taxon>Pseudomonadati</taxon>
        <taxon>Pseudomonadota</taxon>
        <taxon>Alphaproteobacteria</taxon>
        <taxon>Rhodobacterales</taxon>
        <taxon>Paracoccaceae</taxon>
        <taxon>Rhodovulum</taxon>
    </lineage>
</organism>
<dbReference type="OrthoDB" id="123525at2"/>
<dbReference type="Proteomes" id="UP000243859">
    <property type="component" value="Unassembled WGS sequence"/>
</dbReference>
<dbReference type="CDD" id="cd04859">
    <property type="entry name" value="Prim_Pol"/>
    <property type="match status" value="1"/>
</dbReference>
<dbReference type="SMART" id="SM00943">
    <property type="entry name" value="Prim-Pol"/>
    <property type="match status" value="1"/>
</dbReference>
<dbReference type="GO" id="GO:0016817">
    <property type="term" value="F:hydrolase activity, acting on acid anhydrides"/>
    <property type="evidence" value="ECO:0007669"/>
    <property type="project" value="InterPro"/>
</dbReference>
<gene>
    <name evidence="3" type="ORF">C8N32_12912</name>
</gene>
<sequence>MEDAIRMTDDEAGADPVADASTVAHPSSAPEDPTALRLQLHRHGYRPIPVLGAHVAMKGAGKRPMMKGWETVCASADEAEIARWTKAQRNCTNTGLLCGALIGVDIDVLDPDHAQRLQEIARDILGPTPLLRIGKAPKCLLAFRTEAAFDKVQTPEFQMLDGTVARIEILATGQQFVGFGIHPDTRAPYVWPEASPLDVPISDLPLLDQDRARRFVDAADRYLRAAGGQTAADRRDIDREGRKVAGLKRNQAPSRQLVEDAFACIPNNDLPYDEWIKVGLALYAALGPDGRDLWETWSAEAAKNDPALTAEKWDSFASVRSVTAGTLFWLARQNGWRAAKPQGVRAGERVKHDGARDTEELPTHDDAGRPIIYLFAGQMPTIIDMAEGALLHAELGYYQRGSMVVRPAMVPVAIADGRKIDAPRLVDVKAHHMAEAFTRVVSFKRFDKRAEEWVNSDCPHRIAETFLAREGQWRLPVLTGIINCPTLRPDGSILDLPGYDAQTGLLFDPQDVQFPVLPRDPDQATALRALGFLKDLISTFPFVTDADRSVALSGILTALIRRSLPTAPLHGFNAPTAGTGKSMLVDLASQIATSRPAPVIAQGKSEEEMEKRLGAALIAGDVLIAIDNCEEPLGGELLCQTLTQTSLKVRILGKSVNAEVPSNAAVFATGNNLTLEGDMTRRAIRATLDAGVERPELRAFDRDPLAMVTAQRGDYVTAGLTVLRAFHIAGRPQMRAPLGSFTDWSRWVRDALIWLGEADPCITMEGMRGTDPKLEALTTVLEQWREVIGMDRVSVREIIERATEQRPQLYGRSEFIHPEFREALLRVAGEGGAINGGRLSKWIGGQQNRIVNGLRLVSAGVSAGRARWQLEAAENGAAPINDGSEVLRSHADA</sequence>
<feature type="region of interest" description="Disordered" evidence="1">
    <location>
        <begin position="341"/>
        <end position="362"/>
    </location>
</feature>
<proteinExistence type="predicted"/>
<dbReference type="SUPFAM" id="SSF56747">
    <property type="entry name" value="Prim-pol domain"/>
    <property type="match status" value="1"/>
</dbReference>
<dbReference type="InterPro" id="IPR014819">
    <property type="entry name" value="PriCT_2"/>
</dbReference>